<keyword evidence="5" id="KW-1185">Reference proteome</keyword>
<accession>A0ABR8K4Y5</accession>
<proteinExistence type="predicted"/>
<evidence type="ECO:0000313" key="5">
    <source>
        <dbReference type="Proteomes" id="UP000637383"/>
    </source>
</evidence>
<dbReference type="InterPro" id="IPR052562">
    <property type="entry name" value="Ketohexokinase-related"/>
</dbReference>
<keyword evidence="1" id="KW-0808">Transferase</keyword>
<dbReference type="InterPro" id="IPR011611">
    <property type="entry name" value="PfkB_dom"/>
</dbReference>
<organism evidence="4 5">
    <name type="scientific">Nostoc paludosum FACHB-159</name>
    <dbReference type="NCBI Taxonomy" id="2692908"/>
    <lineage>
        <taxon>Bacteria</taxon>
        <taxon>Bacillati</taxon>
        <taxon>Cyanobacteriota</taxon>
        <taxon>Cyanophyceae</taxon>
        <taxon>Nostocales</taxon>
        <taxon>Nostocaceae</taxon>
        <taxon>Nostoc</taxon>
    </lineage>
</organism>
<sequence>MANGLFVGLVTLDLIYLAESLPQNNQKIVAIDYTVAGGGPATNAAVAFSYLGNQATVLGVLGSHPMTQLIRGDLANYQVAIADLEPTIDLAPPVSSIIVTQATGQRAVVSINAVKTQASSASIPANILENVAIVLIDGHQMAVGYSIAKMAKVQSIPVVIDGGSWKPGFEEILPFVDYAICSANFHPPNCQTSEEVFRYLSKFNIPHIAITHGEQPIQYLSCNKTGIVDVPQIQAVDTLGAGDIFHGGFCHHILRESFTNALALAANIAANSCQYFGTRRWMNFI</sequence>
<feature type="domain" description="Carbohydrate kinase PfkB" evidence="3">
    <location>
        <begin position="5"/>
        <end position="279"/>
    </location>
</feature>
<dbReference type="GO" id="GO:0016301">
    <property type="term" value="F:kinase activity"/>
    <property type="evidence" value="ECO:0007669"/>
    <property type="project" value="UniProtKB-KW"/>
</dbReference>
<evidence type="ECO:0000256" key="2">
    <source>
        <dbReference type="ARBA" id="ARBA00022777"/>
    </source>
</evidence>
<dbReference type="InterPro" id="IPR029056">
    <property type="entry name" value="Ribokinase-like"/>
</dbReference>
<dbReference type="Pfam" id="PF00294">
    <property type="entry name" value="PfkB"/>
    <property type="match status" value="1"/>
</dbReference>
<gene>
    <name evidence="4" type="ORF">H6H03_07955</name>
</gene>
<evidence type="ECO:0000256" key="1">
    <source>
        <dbReference type="ARBA" id="ARBA00022679"/>
    </source>
</evidence>
<comment type="caution">
    <text evidence="4">The sequence shown here is derived from an EMBL/GenBank/DDBJ whole genome shotgun (WGS) entry which is preliminary data.</text>
</comment>
<dbReference type="Gene3D" id="3.40.1190.20">
    <property type="match status" value="1"/>
</dbReference>
<keyword evidence="2 4" id="KW-0418">Kinase</keyword>
<dbReference type="EMBL" id="JACJTU010000006">
    <property type="protein sequence ID" value="MBD2733846.1"/>
    <property type="molecule type" value="Genomic_DNA"/>
</dbReference>
<dbReference type="PRINTS" id="PR00990">
    <property type="entry name" value="RIBOKINASE"/>
</dbReference>
<dbReference type="SUPFAM" id="SSF53613">
    <property type="entry name" value="Ribokinase-like"/>
    <property type="match status" value="1"/>
</dbReference>
<evidence type="ECO:0000259" key="3">
    <source>
        <dbReference type="Pfam" id="PF00294"/>
    </source>
</evidence>
<reference evidence="4 5" key="1">
    <citation type="journal article" date="2020" name="ISME J.">
        <title>Comparative genomics reveals insights into cyanobacterial evolution and habitat adaptation.</title>
        <authorList>
            <person name="Chen M.Y."/>
            <person name="Teng W.K."/>
            <person name="Zhao L."/>
            <person name="Hu C.X."/>
            <person name="Zhou Y.K."/>
            <person name="Han B.P."/>
            <person name="Song L.R."/>
            <person name="Shu W.S."/>
        </authorList>
    </citation>
    <scope>NUCLEOTIDE SEQUENCE [LARGE SCALE GENOMIC DNA]</scope>
    <source>
        <strain evidence="4 5">FACHB-159</strain>
    </source>
</reference>
<dbReference type="InterPro" id="IPR002139">
    <property type="entry name" value="Ribo/fructo_kinase"/>
</dbReference>
<dbReference type="PANTHER" id="PTHR42774:SF3">
    <property type="entry name" value="KETOHEXOKINASE"/>
    <property type="match status" value="1"/>
</dbReference>
<dbReference type="RefSeq" id="WP_190954593.1">
    <property type="nucleotide sequence ID" value="NZ_JACJTU010000006.1"/>
</dbReference>
<name>A0ABR8K4Y5_9NOSO</name>
<dbReference type="PANTHER" id="PTHR42774">
    <property type="entry name" value="PHOSPHOTRANSFERASE SYSTEM TRANSPORT PROTEIN"/>
    <property type="match status" value="1"/>
</dbReference>
<protein>
    <submittedName>
        <fullName evidence="4">Sugar kinase</fullName>
    </submittedName>
</protein>
<dbReference type="CDD" id="cd01945">
    <property type="entry name" value="ribokinase_group_B"/>
    <property type="match status" value="1"/>
</dbReference>
<evidence type="ECO:0000313" key="4">
    <source>
        <dbReference type="EMBL" id="MBD2733846.1"/>
    </source>
</evidence>
<dbReference type="Proteomes" id="UP000637383">
    <property type="component" value="Unassembled WGS sequence"/>
</dbReference>